<evidence type="ECO:0000256" key="3">
    <source>
        <dbReference type="ARBA" id="ARBA00022840"/>
    </source>
</evidence>
<proteinExistence type="predicted"/>
<evidence type="ECO:0000256" key="1">
    <source>
        <dbReference type="ARBA" id="ARBA00022448"/>
    </source>
</evidence>
<gene>
    <name evidence="5" type="ORF">KG103_01680</name>
</gene>
<dbReference type="CDD" id="cd03255">
    <property type="entry name" value="ABC_MJ0796_LolCDE_FtsE"/>
    <property type="match status" value="1"/>
</dbReference>
<dbReference type="PROSITE" id="PS00211">
    <property type="entry name" value="ABC_TRANSPORTER_1"/>
    <property type="match status" value="1"/>
</dbReference>
<dbReference type="InterPro" id="IPR003439">
    <property type="entry name" value="ABC_transporter-like_ATP-bd"/>
</dbReference>
<sequence>MATQTTAATTGTAVRLVDVHKTYPAREPVHALRGVSLDLPAGSVTAVVGQSGSGKSTLLNCAAGLDTPSRGSVVVGGHDLTTMRPDDLTRFRREHVGFVFQAYNLIGHLTARENVRLPLLLAGRQVDPAWEAALLEFLGVPDLVDRLPGELSGGQAQRVAIARALITRPAVVFADEPTGALDSRTGAAVLQVLRDTADELGQTVVIVTHDAGVAASAERVVVLADGLVVDRLERPTAEQVTARLLAKGR</sequence>
<dbReference type="InterPro" id="IPR015854">
    <property type="entry name" value="ABC_transpr_LolD-like"/>
</dbReference>
<protein>
    <submittedName>
        <fullName evidence="5">ABC transporter ATP-binding protein</fullName>
    </submittedName>
</protein>
<dbReference type="PANTHER" id="PTHR24220">
    <property type="entry name" value="IMPORT ATP-BINDING PROTEIN"/>
    <property type="match status" value="1"/>
</dbReference>
<dbReference type="PROSITE" id="PS50893">
    <property type="entry name" value="ABC_TRANSPORTER_2"/>
    <property type="match status" value="1"/>
</dbReference>
<dbReference type="InterPro" id="IPR017911">
    <property type="entry name" value="MacB-like_ATP-bd"/>
</dbReference>
<dbReference type="Proteomes" id="UP000677804">
    <property type="component" value="Chromosome"/>
</dbReference>
<dbReference type="Gene3D" id="3.40.50.300">
    <property type="entry name" value="P-loop containing nucleotide triphosphate hydrolases"/>
    <property type="match status" value="1"/>
</dbReference>
<dbReference type="InterPro" id="IPR003593">
    <property type="entry name" value="AAA+_ATPase"/>
</dbReference>
<accession>A0ABX8D863</accession>
<organism evidence="5 6">
    <name type="scientific">Cellulomonas wangleii</name>
    <dbReference type="NCBI Taxonomy" id="2816956"/>
    <lineage>
        <taxon>Bacteria</taxon>
        <taxon>Bacillati</taxon>
        <taxon>Actinomycetota</taxon>
        <taxon>Actinomycetes</taxon>
        <taxon>Micrococcales</taxon>
        <taxon>Cellulomonadaceae</taxon>
        <taxon>Cellulomonas</taxon>
    </lineage>
</organism>
<evidence type="ECO:0000259" key="4">
    <source>
        <dbReference type="PROSITE" id="PS50893"/>
    </source>
</evidence>
<dbReference type="Pfam" id="PF00005">
    <property type="entry name" value="ABC_tran"/>
    <property type="match status" value="1"/>
</dbReference>
<reference evidence="5 6" key="1">
    <citation type="submission" date="2021-05" db="EMBL/GenBank/DDBJ databases">
        <title>Novel species in genus Cellulomonas.</title>
        <authorList>
            <person name="Zhang G."/>
        </authorList>
    </citation>
    <scope>NUCLEOTIDE SEQUENCE [LARGE SCALE GENOMIC DNA]</scope>
    <source>
        <strain evidence="6">zg-ZUI222</strain>
    </source>
</reference>
<evidence type="ECO:0000256" key="2">
    <source>
        <dbReference type="ARBA" id="ARBA00022741"/>
    </source>
</evidence>
<dbReference type="InterPro" id="IPR017871">
    <property type="entry name" value="ABC_transporter-like_CS"/>
</dbReference>
<name>A0ABX8D863_9CELL</name>
<dbReference type="SUPFAM" id="SSF52540">
    <property type="entry name" value="P-loop containing nucleoside triphosphate hydrolases"/>
    <property type="match status" value="1"/>
</dbReference>
<dbReference type="SMART" id="SM00382">
    <property type="entry name" value="AAA"/>
    <property type="match status" value="1"/>
</dbReference>
<evidence type="ECO:0000313" key="5">
    <source>
        <dbReference type="EMBL" id="QVI62681.1"/>
    </source>
</evidence>
<keyword evidence="1" id="KW-0813">Transport</keyword>
<keyword evidence="6" id="KW-1185">Reference proteome</keyword>
<keyword evidence="2" id="KW-0547">Nucleotide-binding</keyword>
<dbReference type="PANTHER" id="PTHR24220:SF685">
    <property type="entry name" value="ABC TRANSPORTER RELATED"/>
    <property type="match status" value="1"/>
</dbReference>
<dbReference type="GO" id="GO:0005524">
    <property type="term" value="F:ATP binding"/>
    <property type="evidence" value="ECO:0007669"/>
    <property type="project" value="UniProtKB-KW"/>
</dbReference>
<feature type="domain" description="ABC transporter" evidence="4">
    <location>
        <begin position="14"/>
        <end position="244"/>
    </location>
</feature>
<dbReference type="InterPro" id="IPR027417">
    <property type="entry name" value="P-loop_NTPase"/>
</dbReference>
<keyword evidence="3 5" id="KW-0067">ATP-binding</keyword>
<evidence type="ECO:0000313" key="6">
    <source>
        <dbReference type="Proteomes" id="UP000677804"/>
    </source>
</evidence>
<dbReference type="RefSeq" id="WP_207341788.1">
    <property type="nucleotide sequence ID" value="NZ_CP074405.1"/>
</dbReference>
<dbReference type="EMBL" id="CP074405">
    <property type="protein sequence ID" value="QVI62681.1"/>
    <property type="molecule type" value="Genomic_DNA"/>
</dbReference>